<keyword evidence="6 8" id="KW-0378">Hydrolase</keyword>
<comment type="catalytic activity">
    <reaction evidence="1 8">
        <text>5-hydroxyisourate + H2O = 5-hydroxy-2-oxo-4-ureido-2,5-dihydro-1H-imidazole-5-carboxylate + H(+)</text>
        <dbReference type="Rhea" id="RHEA:23736"/>
        <dbReference type="ChEBI" id="CHEBI:15377"/>
        <dbReference type="ChEBI" id="CHEBI:15378"/>
        <dbReference type="ChEBI" id="CHEBI:18072"/>
        <dbReference type="ChEBI" id="CHEBI:58639"/>
        <dbReference type="EC" id="3.5.2.17"/>
    </reaction>
</comment>
<evidence type="ECO:0000256" key="1">
    <source>
        <dbReference type="ARBA" id="ARBA00001043"/>
    </source>
</evidence>
<feature type="domain" description="Transthyretin/hydroxyisourate hydrolase" evidence="9">
    <location>
        <begin position="6"/>
        <end position="114"/>
    </location>
</feature>
<dbReference type="Gene3D" id="2.60.40.180">
    <property type="entry name" value="Transthyretin/hydroxyisourate hydrolase domain"/>
    <property type="match status" value="1"/>
</dbReference>
<feature type="binding site" evidence="7">
    <location>
        <position position="46"/>
    </location>
    <ligand>
        <name>substrate</name>
    </ligand>
</feature>
<dbReference type="GO" id="GO:0006144">
    <property type="term" value="P:purine nucleobase metabolic process"/>
    <property type="evidence" value="ECO:0007669"/>
    <property type="project" value="UniProtKB-KW"/>
</dbReference>
<evidence type="ECO:0000256" key="5">
    <source>
        <dbReference type="ARBA" id="ARBA00022631"/>
    </source>
</evidence>
<protein>
    <recommendedName>
        <fullName evidence="8">5-hydroxyisourate hydrolase</fullName>
        <shortName evidence="8">HIU hydrolase</shortName>
        <shortName evidence="8">HIUHase</shortName>
        <ecNumber evidence="8">3.5.2.17</ecNumber>
    </recommendedName>
</protein>
<comment type="subunit">
    <text evidence="4 8">Homotetramer.</text>
</comment>
<dbReference type="InterPro" id="IPR014306">
    <property type="entry name" value="Hydroxyisourate_hydrolase"/>
</dbReference>
<comment type="caution">
    <text evidence="10">The sequence shown here is derived from an EMBL/GenBank/DDBJ whole genome shotgun (WGS) entry which is preliminary data.</text>
</comment>
<dbReference type="NCBIfam" id="TIGR02962">
    <property type="entry name" value="hdxy_isourate"/>
    <property type="match status" value="1"/>
</dbReference>
<dbReference type="Proteomes" id="UP000317078">
    <property type="component" value="Unassembled WGS sequence"/>
</dbReference>
<sequence length="115" mass="12463">MKPSAVSTHVLDTASGIPAEGMPVEFWRMEPEPALLAQGTTNADGRLDAPLLAPDHFVPGRYELRFDVSAYFAARGNDPGYLGTVVLNVGLKEGEGHYHVPLLCSPWSYSTYRGS</sequence>
<reference evidence="10 11" key="1">
    <citation type="journal article" date="2019" name="Environ. Microbiol.">
        <title>Species interactions and distinct microbial communities in high Arctic permafrost affected cryosols are associated with the CH4 and CO2 gas fluxes.</title>
        <authorList>
            <person name="Altshuler I."/>
            <person name="Hamel J."/>
            <person name="Turney S."/>
            <person name="Magnuson E."/>
            <person name="Levesque R."/>
            <person name="Greer C."/>
            <person name="Whyte L.G."/>
        </authorList>
    </citation>
    <scope>NUCLEOTIDE SEQUENCE [LARGE SCALE GENOMIC DNA]</scope>
    <source>
        <strain evidence="10 11">S9.3B</strain>
    </source>
</reference>
<comment type="similarity">
    <text evidence="3 8">Belongs to the transthyretin family. 5-hydroxyisourate hydrolase subfamily.</text>
</comment>
<evidence type="ECO:0000259" key="9">
    <source>
        <dbReference type="Pfam" id="PF00576"/>
    </source>
</evidence>
<evidence type="ECO:0000256" key="8">
    <source>
        <dbReference type="RuleBase" id="RU361270"/>
    </source>
</evidence>
<dbReference type="RefSeq" id="WP_140882212.1">
    <property type="nucleotide sequence ID" value="NZ_RCZP01000005.1"/>
</dbReference>
<dbReference type="InterPro" id="IPR023416">
    <property type="entry name" value="Transthyretin/HIU_hydrolase_d"/>
</dbReference>
<dbReference type="CDD" id="cd05822">
    <property type="entry name" value="TLP_HIUase"/>
    <property type="match status" value="1"/>
</dbReference>
<dbReference type="PRINTS" id="PR00189">
    <property type="entry name" value="TRNSTHYRETIN"/>
</dbReference>
<dbReference type="SUPFAM" id="SSF49472">
    <property type="entry name" value="Transthyretin (synonym: prealbumin)"/>
    <property type="match status" value="1"/>
</dbReference>
<dbReference type="EMBL" id="RCZP01000005">
    <property type="protein sequence ID" value="TPG58476.1"/>
    <property type="molecule type" value="Genomic_DNA"/>
</dbReference>
<evidence type="ECO:0000256" key="6">
    <source>
        <dbReference type="ARBA" id="ARBA00022801"/>
    </source>
</evidence>
<dbReference type="PANTHER" id="PTHR10395">
    <property type="entry name" value="URICASE AND TRANSTHYRETIN-RELATED"/>
    <property type="match status" value="1"/>
</dbReference>
<evidence type="ECO:0000313" key="10">
    <source>
        <dbReference type="EMBL" id="TPG58476.1"/>
    </source>
</evidence>
<evidence type="ECO:0000313" key="11">
    <source>
        <dbReference type="Proteomes" id="UP000317078"/>
    </source>
</evidence>
<dbReference type="OrthoDB" id="9792386at2"/>
<keyword evidence="5 8" id="KW-0659">Purine metabolism</keyword>
<proteinExistence type="inferred from homology"/>
<evidence type="ECO:0000256" key="2">
    <source>
        <dbReference type="ARBA" id="ARBA00002704"/>
    </source>
</evidence>
<organism evidence="10 11">
    <name type="scientific">Muricoccus nepalensis</name>
    <dbReference type="NCBI Taxonomy" id="1854500"/>
    <lineage>
        <taxon>Bacteria</taxon>
        <taxon>Pseudomonadati</taxon>
        <taxon>Pseudomonadota</taxon>
        <taxon>Alphaproteobacteria</taxon>
        <taxon>Acetobacterales</taxon>
        <taxon>Roseomonadaceae</taxon>
        <taxon>Muricoccus</taxon>
    </lineage>
</organism>
<dbReference type="AlphaFoldDB" id="A0A502GBS1"/>
<dbReference type="PROSITE" id="PS00768">
    <property type="entry name" value="TRANSTHYRETIN_1"/>
    <property type="match status" value="1"/>
</dbReference>
<name>A0A502GBS1_9PROT</name>
<dbReference type="EC" id="3.5.2.17" evidence="8"/>
<dbReference type="InterPro" id="IPR023418">
    <property type="entry name" value="Thyroxine_BS"/>
</dbReference>
<dbReference type="GO" id="GO:0033971">
    <property type="term" value="F:hydroxyisourate hydrolase activity"/>
    <property type="evidence" value="ECO:0007669"/>
    <property type="project" value="UniProtKB-EC"/>
</dbReference>
<evidence type="ECO:0000256" key="3">
    <source>
        <dbReference type="ARBA" id="ARBA00009850"/>
    </source>
</evidence>
<dbReference type="InterPro" id="IPR000895">
    <property type="entry name" value="Transthyretin/HIU_hydrolase"/>
</dbReference>
<feature type="binding site" evidence="7">
    <location>
        <position position="9"/>
    </location>
    <ligand>
        <name>substrate</name>
    </ligand>
</feature>
<comment type="function">
    <text evidence="2">Catalyzes the hydrolysis of 5-hydroxyisourate (HIU) to 2-oxo-4-hydroxy-4-carboxy-5-ureidoimidazoline (OHCU).</text>
</comment>
<dbReference type="PANTHER" id="PTHR10395:SF7">
    <property type="entry name" value="5-HYDROXYISOURATE HYDROLASE"/>
    <property type="match status" value="1"/>
</dbReference>
<gene>
    <name evidence="10" type="primary">uraH</name>
    <name evidence="10" type="ORF">EAH89_07640</name>
</gene>
<evidence type="ECO:0000256" key="4">
    <source>
        <dbReference type="ARBA" id="ARBA00011881"/>
    </source>
</evidence>
<feature type="binding site" evidence="7">
    <location>
        <position position="112"/>
    </location>
    <ligand>
        <name>substrate</name>
    </ligand>
</feature>
<evidence type="ECO:0000256" key="7">
    <source>
        <dbReference type="PIRSR" id="PIRSR600895-51"/>
    </source>
</evidence>
<dbReference type="InterPro" id="IPR036817">
    <property type="entry name" value="Transthyretin/HIU_hydrolase_sf"/>
</dbReference>
<keyword evidence="11" id="KW-1185">Reference proteome</keyword>
<accession>A0A502GBS1</accession>
<dbReference type="Pfam" id="PF00576">
    <property type="entry name" value="Transthyretin"/>
    <property type="match status" value="1"/>
</dbReference>